<feature type="active site" description="Proton donor/acceptor" evidence="2">
    <location>
        <position position="84"/>
    </location>
</feature>
<reference evidence="4 5" key="1">
    <citation type="submission" date="2016-10" db="EMBL/GenBank/DDBJ databases">
        <authorList>
            <person name="de Groot N.N."/>
        </authorList>
    </citation>
    <scope>NUCLEOTIDE SEQUENCE [LARGE SCALE GENOMIC DNA]</scope>
    <source>
        <strain evidence="4 5">DSM 19938</strain>
    </source>
</reference>
<evidence type="ECO:0000256" key="2">
    <source>
        <dbReference type="PIRSR" id="PIRSR613078-1"/>
    </source>
</evidence>
<dbReference type="InterPro" id="IPR051695">
    <property type="entry name" value="Phosphoglycerate_Mutase"/>
</dbReference>
<keyword evidence="5" id="KW-1185">Reference proteome</keyword>
<dbReference type="GO" id="GO:0004331">
    <property type="term" value="F:fructose-2,6-bisphosphate 2-phosphatase activity"/>
    <property type="evidence" value="ECO:0007669"/>
    <property type="project" value="TreeGrafter"/>
</dbReference>
<dbReference type="SUPFAM" id="SSF53254">
    <property type="entry name" value="Phosphoglycerate mutase-like"/>
    <property type="match status" value="1"/>
</dbReference>
<evidence type="ECO:0000313" key="5">
    <source>
        <dbReference type="Proteomes" id="UP000199532"/>
    </source>
</evidence>
<dbReference type="InterPro" id="IPR001345">
    <property type="entry name" value="PG/BPGM_mutase_AS"/>
</dbReference>
<dbReference type="RefSeq" id="WP_090341526.1">
    <property type="nucleotide sequence ID" value="NZ_FNXY01000011.1"/>
</dbReference>
<dbReference type="GO" id="GO:0005829">
    <property type="term" value="C:cytosol"/>
    <property type="evidence" value="ECO:0007669"/>
    <property type="project" value="TreeGrafter"/>
</dbReference>
<dbReference type="OrthoDB" id="9782128at2"/>
<dbReference type="PIRSF" id="PIRSF000709">
    <property type="entry name" value="6PFK_2-Ptase"/>
    <property type="match status" value="1"/>
</dbReference>
<dbReference type="InterPro" id="IPR013078">
    <property type="entry name" value="His_Pase_superF_clade-1"/>
</dbReference>
<organism evidence="4 5">
    <name type="scientific">Dyadobacter koreensis</name>
    <dbReference type="NCBI Taxonomy" id="408657"/>
    <lineage>
        <taxon>Bacteria</taxon>
        <taxon>Pseudomonadati</taxon>
        <taxon>Bacteroidota</taxon>
        <taxon>Cytophagia</taxon>
        <taxon>Cytophagales</taxon>
        <taxon>Spirosomataceae</taxon>
        <taxon>Dyadobacter</taxon>
    </lineage>
</organism>
<proteinExistence type="predicted"/>
<gene>
    <name evidence="4" type="ORF">SAMN04487995_5778</name>
</gene>
<feature type="active site" description="Tele-phosphohistidine intermediate" evidence="2">
    <location>
        <position position="11"/>
    </location>
</feature>
<dbReference type="PANTHER" id="PTHR46517:SF1">
    <property type="entry name" value="FRUCTOSE-2,6-BISPHOSPHATASE TIGAR"/>
    <property type="match status" value="1"/>
</dbReference>
<accession>A0A1H7AMV6</accession>
<dbReference type="Pfam" id="PF00300">
    <property type="entry name" value="His_Phos_1"/>
    <property type="match status" value="1"/>
</dbReference>
<dbReference type="Proteomes" id="UP000199532">
    <property type="component" value="Unassembled WGS sequence"/>
</dbReference>
<dbReference type="SMART" id="SM00855">
    <property type="entry name" value="PGAM"/>
    <property type="match status" value="1"/>
</dbReference>
<name>A0A1H7AMV6_9BACT</name>
<dbReference type="InterPro" id="IPR029033">
    <property type="entry name" value="His_PPase_superfam"/>
</dbReference>
<dbReference type="Gene3D" id="3.40.50.1240">
    <property type="entry name" value="Phosphoglycerate mutase-like"/>
    <property type="match status" value="1"/>
</dbReference>
<sequence>MKRKSIYLIRHGETDLNRQGVVQGSGVDSMLNEWGEAQAAAFFNAYQHVPFDKIYTSNLQRTQQSVRGFINQGIPFEKYEGLNEISWGTREGKEPNTGDTSYYRDLVLAWKGGDFNRAADGGESPIQVRDRQIPVIETILSRPHERNILIAMHGRAMRVLLTTLFKQPLIHMDDYEHSNLCLYRINYSYDTQRFELEVKNDTTHLLSLEIPQTF</sequence>
<evidence type="ECO:0000256" key="3">
    <source>
        <dbReference type="PIRSR" id="PIRSR613078-2"/>
    </source>
</evidence>
<dbReference type="EMBL" id="FNXY01000011">
    <property type="protein sequence ID" value="SEJ66991.1"/>
    <property type="molecule type" value="Genomic_DNA"/>
</dbReference>
<feature type="binding site" evidence="3">
    <location>
        <begin position="10"/>
        <end position="17"/>
    </location>
    <ligand>
        <name>substrate</name>
    </ligand>
</feature>
<dbReference type="AlphaFoldDB" id="A0A1H7AMV6"/>
<keyword evidence="1" id="KW-0378">Hydrolase</keyword>
<dbReference type="GO" id="GO:0043456">
    <property type="term" value="P:regulation of pentose-phosphate shunt"/>
    <property type="evidence" value="ECO:0007669"/>
    <property type="project" value="TreeGrafter"/>
</dbReference>
<dbReference type="STRING" id="408657.SAMN04487995_5778"/>
<protein>
    <submittedName>
        <fullName evidence="4">Probable phosphoglycerate mutase</fullName>
    </submittedName>
</protein>
<dbReference type="CDD" id="cd07067">
    <property type="entry name" value="HP_PGM_like"/>
    <property type="match status" value="1"/>
</dbReference>
<dbReference type="GO" id="GO:0045820">
    <property type="term" value="P:negative regulation of glycolytic process"/>
    <property type="evidence" value="ECO:0007669"/>
    <property type="project" value="TreeGrafter"/>
</dbReference>
<dbReference type="PANTHER" id="PTHR46517">
    <property type="entry name" value="FRUCTOSE-2,6-BISPHOSPHATASE TIGAR"/>
    <property type="match status" value="1"/>
</dbReference>
<dbReference type="PROSITE" id="PS00175">
    <property type="entry name" value="PG_MUTASE"/>
    <property type="match status" value="1"/>
</dbReference>
<evidence type="ECO:0000313" key="4">
    <source>
        <dbReference type="EMBL" id="SEJ66991.1"/>
    </source>
</evidence>
<evidence type="ECO:0000256" key="1">
    <source>
        <dbReference type="ARBA" id="ARBA00022801"/>
    </source>
</evidence>
<feature type="binding site" evidence="3">
    <location>
        <position position="61"/>
    </location>
    <ligand>
        <name>substrate</name>
    </ligand>
</feature>